<dbReference type="InterPro" id="IPR019734">
    <property type="entry name" value="TPR_rpt"/>
</dbReference>
<evidence type="ECO:0000313" key="2">
    <source>
        <dbReference type="EMBL" id="SEH81159.1"/>
    </source>
</evidence>
<proteinExistence type="predicted"/>
<dbReference type="OrthoDB" id="549777at2"/>
<protein>
    <submittedName>
        <fullName evidence="2">Tetratricopeptide repeat-containing protein</fullName>
    </submittedName>
</protein>
<keyword evidence="3" id="KW-1185">Reference proteome</keyword>
<dbReference type="AlphaFoldDB" id="A0A1H6LA51"/>
<reference evidence="3" key="1">
    <citation type="submission" date="2016-10" db="EMBL/GenBank/DDBJ databases">
        <authorList>
            <person name="Varghese N."/>
            <person name="Submissions S."/>
        </authorList>
    </citation>
    <scope>NUCLEOTIDE SEQUENCE [LARGE SCALE GENOMIC DNA]</scope>
    <source>
        <strain evidence="3">DSM 17616</strain>
    </source>
</reference>
<dbReference type="InterPro" id="IPR011990">
    <property type="entry name" value="TPR-like_helical_dom_sf"/>
</dbReference>
<dbReference type="SMART" id="SM00028">
    <property type="entry name" value="TPR"/>
    <property type="match status" value="2"/>
</dbReference>
<gene>
    <name evidence="2" type="ORF">SAMN05660691_01614</name>
</gene>
<dbReference type="RefSeq" id="WP_092792096.1">
    <property type="nucleotide sequence ID" value="NZ_FNXF01000004.1"/>
</dbReference>
<sequence>MNKWWYLVGVVTLTACSSAPLEQPVEQSFYRLVAQATQAYNEARLNTAETLYLQVLQRNPDYSEANFKLGNIYSRQGRLDAAVIKYEQALAADRSDGRAWHNLALVRVKQAVATLDIAEQEIAPDSPYYQYLLQLQLQLNKVSGNRHDDTER</sequence>
<organism evidence="2 3">
    <name type="scientific">Rheinheimera pacifica</name>
    <dbReference type="NCBI Taxonomy" id="173990"/>
    <lineage>
        <taxon>Bacteria</taxon>
        <taxon>Pseudomonadati</taxon>
        <taxon>Pseudomonadota</taxon>
        <taxon>Gammaproteobacteria</taxon>
        <taxon>Chromatiales</taxon>
        <taxon>Chromatiaceae</taxon>
        <taxon>Rheinheimera</taxon>
    </lineage>
</organism>
<evidence type="ECO:0000256" key="1">
    <source>
        <dbReference type="PROSITE-ProRule" id="PRU00339"/>
    </source>
</evidence>
<dbReference type="Gene3D" id="1.25.40.10">
    <property type="entry name" value="Tetratricopeptide repeat domain"/>
    <property type="match status" value="1"/>
</dbReference>
<dbReference type="EMBL" id="FNXF01000004">
    <property type="protein sequence ID" value="SEH81159.1"/>
    <property type="molecule type" value="Genomic_DNA"/>
</dbReference>
<dbReference type="SUPFAM" id="SSF48452">
    <property type="entry name" value="TPR-like"/>
    <property type="match status" value="1"/>
</dbReference>
<evidence type="ECO:0000313" key="3">
    <source>
        <dbReference type="Proteomes" id="UP000199371"/>
    </source>
</evidence>
<name>A0A1H6LA51_9GAMM</name>
<dbReference type="Proteomes" id="UP000199371">
    <property type="component" value="Unassembled WGS sequence"/>
</dbReference>
<feature type="repeat" description="TPR" evidence="1">
    <location>
        <begin position="63"/>
        <end position="96"/>
    </location>
</feature>
<dbReference type="Pfam" id="PF13432">
    <property type="entry name" value="TPR_16"/>
    <property type="match status" value="1"/>
</dbReference>
<accession>A0A1H6LA51</accession>
<dbReference type="PROSITE" id="PS51257">
    <property type="entry name" value="PROKAR_LIPOPROTEIN"/>
    <property type="match status" value="1"/>
</dbReference>
<keyword evidence="1" id="KW-0802">TPR repeat</keyword>
<dbReference type="STRING" id="173990.SAMN05660691_01614"/>
<dbReference type="PROSITE" id="PS50005">
    <property type="entry name" value="TPR"/>
    <property type="match status" value="1"/>
</dbReference>